<gene>
    <name evidence="13 14 15" type="primary">LOC111122671</name>
</gene>
<evidence type="ECO:0000256" key="3">
    <source>
        <dbReference type="ARBA" id="ARBA00022737"/>
    </source>
</evidence>
<dbReference type="InterPro" id="IPR000488">
    <property type="entry name" value="Death_dom"/>
</dbReference>
<feature type="repeat" description="TNFR-Cys" evidence="6">
    <location>
        <begin position="76"/>
        <end position="117"/>
    </location>
</feature>
<dbReference type="CDD" id="cd00185">
    <property type="entry name" value="TNFRSF"/>
    <property type="match status" value="1"/>
</dbReference>
<evidence type="ECO:0000256" key="7">
    <source>
        <dbReference type="SAM" id="MobiDB-lite"/>
    </source>
</evidence>
<keyword evidence="2 9" id="KW-0732">Signal</keyword>
<evidence type="ECO:0000256" key="8">
    <source>
        <dbReference type="SAM" id="Phobius"/>
    </source>
</evidence>
<dbReference type="InterPro" id="IPR011029">
    <property type="entry name" value="DEATH-like_dom_sf"/>
</dbReference>
<dbReference type="SUPFAM" id="SSF47986">
    <property type="entry name" value="DEATH domain"/>
    <property type="match status" value="1"/>
</dbReference>
<dbReference type="InterPro" id="IPR016729">
    <property type="entry name" value="FADD"/>
</dbReference>
<feature type="disulfide bond" evidence="6">
    <location>
        <begin position="77"/>
        <end position="92"/>
    </location>
</feature>
<feature type="region of interest" description="Disordered" evidence="7">
    <location>
        <begin position="198"/>
        <end position="243"/>
    </location>
</feature>
<dbReference type="GeneID" id="111122671"/>
<feature type="domain" description="Death" evidence="10">
    <location>
        <begin position="293"/>
        <end position="355"/>
    </location>
</feature>
<dbReference type="Gene3D" id="2.10.50.10">
    <property type="entry name" value="Tumor Necrosis Factor Receptor, subunit A, domain 2"/>
    <property type="match status" value="1"/>
</dbReference>
<evidence type="ECO:0000313" key="12">
    <source>
        <dbReference type="Proteomes" id="UP000694844"/>
    </source>
</evidence>
<dbReference type="RefSeq" id="XP_022320242.1">
    <property type="nucleotide sequence ID" value="XM_022464534.1"/>
</dbReference>
<feature type="domain" description="TNFR-Cys" evidence="11">
    <location>
        <begin position="76"/>
        <end position="117"/>
    </location>
</feature>
<reference evidence="13 14" key="1">
    <citation type="submission" date="2025-04" db="UniProtKB">
        <authorList>
            <consortium name="RefSeq"/>
        </authorList>
    </citation>
    <scope>IDENTIFICATION</scope>
    <source>
        <tissue evidence="13 14">Whole sample</tissue>
    </source>
</reference>
<dbReference type="GO" id="GO:0006915">
    <property type="term" value="P:apoptotic process"/>
    <property type="evidence" value="ECO:0007669"/>
    <property type="project" value="UniProtKB-KW"/>
</dbReference>
<keyword evidence="3" id="KW-0677">Repeat</keyword>
<evidence type="ECO:0000313" key="13">
    <source>
        <dbReference type="RefSeq" id="XP_022320241.1"/>
    </source>
</evidence>
<evidence type="ECO:0000313" key="14">
    <source>
        <dbReference type="RefSeq" id="XP_022320242.1"/>
    </source>
</evidence>
<dbReference type="Pfam" id="PF00020">
    <property type="entry name" value="TNFR_c6"/>
    <property type="match status" value="1"/>
</dbReference>
<comment type="caution">
    <text evidence="6">Lacks conserved residue(s) required for the propagation of feature annotation.</text>
</comment>
<accession>A0A8B8CWK5</accession>
<dbReference type="SMART" id="SM00208">
    <property type="entry name" value="TNFR"/>
    <property type="match status" value="1"/>
</dbReference>
<dbReference type="AlphaFoldDB" id="A0A8B8CWK5"/>
<keyword evidence="8" id="KW-0472">Membrane</keyword>
<name>A0A8B8CWK5_CRAVI</name>
<keyword evidence="5" id="KW-0325">Glycoprotein</keyword>
<feature type="transmembrane region" description="Helical" evidence="8">
    <location>
        <begin position="163"/>
        <end position="184"/>
    </location>
</feature>
<evidence type="ECO:0000259" key="11">
    <source>
        <dbReference type="PROSITE" id="PS50050"/>
    </source>
</evidence>
<organism evidence="12 14">
    <name type="scientific">Crassostrea virginica</name>
    <name type="common">Eastern oyster</name>
    <dbReference type="NCBI Taxonomy" id="6565"/>
    <lineage>
        <taxon>Eukaryota</taxon>
        <taxon>Metazoa</taxon>
        <taxon>Spiralia</taxon>
        <taxon>Lophotrochozoa</taxon>
        <taxon>Mollusca</taxon>
        <taxon>Bivalvia</taxon>
        <taxon>Autobranchia</taxon>
        <taxon>Pteriomorphia</taxon>
        <taxon>Ostreida</taxon>
        <taxon>Ostreoidea</taxon>
        <taxon>Ostreidae</taxon>
        <taxon>Crassostrea</taxon>
    </lineage>
</organism>
<feature type="chain" id="PRO_5044666206" evidence="9">
    <location>
        <begin position="22"/>
        <end position="361"/>
    </location>
</feature>
<dbReference type="RefSeq" id="XP_022320241.1">
    <property type="nucleotide sequence ID" value="XM_022464533.1"/>
</dbReference>
<dbReference type="PROSITE" id="PS50050">
    <property type="entry name" value="TNFR_NGFR_2"/>
    <property type="match status" value="1"/>
</dbReference>
<evidence type="ECO:0000259" key="10">
    <source>
        <dbReference type="PROSITE" id="PS50017"/>
    </source>
</evidence>
<evidence type="ECO:0000313" key="15">
    <source>
        <dbReference type="RefSeq" id="XP_022320243.1"/>
    </source>
</evidence>
<evidence type="ECO:0000256" key="9">
    <source>
        <dbReference type="SAM" id="SignalP"/>
    </source>
</evidence>
<evidence type="ECO:0000256" key="1">
    <source>
        <dbReference type="ARBA" id="ARBA00022703"/>
    </source>
</evidence>
<keyword evidence="4 6" id="KW-1015">Disulfide bond</keyword>
<dbReference type="PROSITE" id="PS50017">
    <property type="entry name" value="DEATH_DOMAIN"/>
    <property type="match status" value="1"/>
</dbReference>
<dbReference type="RefSeq" id="XP_022320243.1">
    <property type="nucleotide sequence ID" value="XM_022464535.1"/>
</dbReference>
<keyword evidence="12" id="KW-1185">Reference proteome</keyword>
<dbReference type="CDD" id="cd01670">
    <property type="entry name" value="Death"/>
    <property type="match status" value="1"/>
</dbReference>
<dbReference type="KEGG" id="cvn:111122671"/>
<keyword evidence="1" id="KW-0053">Apoptosis</keyword>
<evidence type="ECO:0000256" key="4">
    <source>
        <dbReference type="ARBA" id="ARBA00023157"/>
    </source>
</evidence>
<evidence type="ECO:0000256" key="5">
    <source>
        <dbReference type="ARBA" id="ARBA00023180"/>
    </source>
</evidence>
<dbReference type="OrthoDB" id="6152367at2759"/>
<sequence>MAIRLHLPLLLLSLAVTRTLATVPVYCEVRDNEYYVRQWGKCKACDRCPEGYGLNTKKHVELDPIHGALQCRDCIKCSPGESFSSEIGYGECKRCTNCTENGQREDVACSATSDAVCKDIPVIQSAVHTQEYIQQTDLTDLSSDDRKVEQVREKENEDGMNPWTTVVGCAVLVVLVPTTVYMLVKNRKKLTWFRKDQNQPKDVDVEEQTSLTEQQSDGNPTMETRMESLPYNPPRPPSMRSEDFPPLASNFSFHLGNDIETDAALLPDPRTNETPPSDKVLQDLCGYIAHKNRYAQLGRVLGVEDNEIQRIKEEQRDDLKETAFQTLKRWRELKGTGATKSVLRQALNEIGLHNIPLKDDP</sequence>
<dbReference type="SMART" id="SM00005">
    <property type="entry name" value="DEATH"/>
    <property type="match status" value="1"/>
</dbReference>
<dbReference type="Proteomes" id="UP000694844">
    <property type="component" value="Chromosome 3"/>
</dbReference>
<dbReference type="PROSITE" id="PS00652">
    <property type="entry name" value="TNFR_NGFR_1"/>
    <property type="match status" value="1"/>
</dbReference>
<evidence type="ECO:0000256" key="6">
    <source>
        <dbReference type="PROSITE-ProRule" id="PRU00206"/>
    </source>
</evidence>
<dbReference type="Pfam" id="PF00531">
    <property type="entry name" value="Death"/>
    <property type="match status" value="1"/>
</dbReference>
<feature type="compositionally biased region" description="Polar residues" evidence="7">
    <location>
        <begin position="208"/>
        <end position="222"/>
    </location>
</feature>
<feature type="signal peptide" evidence="9">
    <location>
        <begin position="1"/>
        <end position="21"/>
    </location>
</feature>
<proteinExistence type="predicted"/>
<dbReference type="PANTHER" id="PTHR15077">
    <property type="entry name" value="FAS-ASSOCIATING DEATH DOMAIN-CONTAINING PROTEIN FADD"/>
    <property type="match status" value="1"/>
</dbReference>
<keyword evidence="8" id="KW-1133">Transmembrane helix</keyword>
<protein>
    <submittedName>
        <fullName evidence="13 14">Uncharacterized protein LOC111122671</fullName>
    </submittedName>
</protein>
<keyword evidence="8" id="KW-0812">Transmembrane</keyword>
<evidence type="ECO:0000256" key="2">
    <source>
        <dbReference type="ARBA" id="ARBA00022729"/>
    </source>
</evidence>
<dbReference type="Gene3D" id="1.10.533.10">
    <property type="entry name" value="Death Domain, Fas"/>
    <property type="match status" value="1"/>
</dbReference>
<dbReference type="InterPro" id="IPR001368">
    <property type="entry name" value="TNFR/NGFR_Cys_rich_reg"/>
</dbReference>
<dbReference type="GO" id="GO:0007165">
    <property type="term" value="P:signal transduction"/>
    <property type="evidence" value="ECO:0007669"/>
    <property type="project" value="InterPro"/>
</dbReference>